<evidence type="ECO:0000313" key="7">
    <source>
        <dbReference type="Proteomes" id="UP000053096"/>
    </source>
</evidence>
<dbReference type="InterPro" id="IPR033954">
    <property type="entry name" value="DiS-bond_Isoase_DsbC/G"/>
</dbReference>
<accession>A0A0M7HSR4</accession>
<feature type="transmembrane region" description="Helical" evidence="3">
    <location>
        <begin position="95"/>
        <end position="116"/>
    </location>
</feature>
<keyword evidence="6" id="KW-0413">Isomerase</keyword>
<dbReference type="Proteomes" id="UP000053096">
    <property type="component" value="Unassembled WGS sequence"/>
</dbReference>
<feature type="transmembrane region" description="Helical" evidence="3">
    <location>
        <begin position="15"/>
        <end position="37"/>
    </location>
</feature>
<dbReference type="Gene3D" id="3.40.30.10">
    <property type="entry name" value="Glutaredoxin"/>
    <property type="match status" value="1"/>
</dbReference>
<keyword evidence="3" id="KW-1133">Transmembrane helix</keyword>
<keyword evidence="3" id="KW-0472">Membrane</keyword>
<evidence type="ECO:0000313" key="6">
    <source>
        <dbReference type="EMBL" id="CUJ13665.1"/>
    </source>
</evidence>
<evidence type="ECO:0000256" key="2">
    <source>
        <dbReference type="SAM" id="MobiDB-lite"/>
    </source>
</evidence>
<evidence type="ECO:0000256" key="1">
    <source>
        <dbReference type="RuleBase" id="RU364038"/>
    </source>
</evidence>
<feature type="compositionally biased region" description="Low complexity" evidence="2">
    <location>
        <begin position="139"/>
        <end position="152"/>
    </location>
</feature>
<keyword evidence="1" id="KW-0732">Signal</keyword>
<comment type="function">
    <text evidence="1">Required for disulfide bond formation in some periplasmic proteins. Acts by transferring its disulfide bond to other proteins and is reduced in the process.</text>
</comment>
<comment type="similarity">
    <text evidence="1">Belongs to the thioredoxin family. DsbC subfamily.</text>
</comment>
<keyword evidence="5" id="KW-0614">Plasmid</keyword>
<dbReference type="EMBL" id="CP016441">
    <property type="protein sequence ID" value="ANY18517.1"/>
    <property type="molecule type" value="Genomic_DNA"/>
</dbReference>
<evidence type="ECO:0000313" key="5">
    <source>
        <dbReference type="EMBL" id="ANY18517.1"/>
    </source>
</evidence>
<dbReference type="Proteomes" id="UP000092950">
    <property type="component" value="Plasmid unnamed1"/>
</dbReference>
<dbReference type="SUPFAM" id="SSF52833">
    <property type="entry name" value="Thioredoxin-like"/>
    <property type="match status" value="1"/>
</dbReference>
<dbReference type="GO" id="GO:0042597">
    <property type="term" value="C:periplasmic space"/>
    <property type="evidence" value="ECO:0007669"/>
    <property type="project" value="UniProtKB-SubCell"/>
</dbReference>
<gene>
    <name evidence="5" type="ORF">BBN53_21070</name>
    <name evidence="6" type="ORF">ERS370011_03946</name>
</gene>
<organism evidence="6 7">
    <name type="scientific">Bordetella pseudohinzii</name>
    <dbReference type="NCBI Taxonomy" id="1331258"/>
    <lineage>
        <taxon>Bacteria</taxon>
        <taxon>Pseudomonadati</taxon>
        <taxon>Pseudomonadota</taxon>
        <taxon>Betaproteobacteria</taxon>
        <taxon>Burkholderiales</taxon>
        <taxon>Alcaligenaceae</taxon>
        <taxon>Bordetella</taxon>
    </lineage>
</organism>
<evidence type="ECO:0000313" key="8">
    <source>
        <dbReference type="Proteomes" id="UP000092950"/>
    </source>
</evidence>
<dbReference type="InterPro" id="IPR036249">
    <property type="entry name" value="Thioredoxin-like_sf"/>
</dbReference>
<keyword evidence="1" id="KW-0574">Periplasm</keyword>
<geneLocation type="plasmid" evidence="5 8">
    <name>unnamed1</name>
</geneLocation>
<dbReference type="OrthoDB" id="12976at2"/>
<reference evidence="5 8" key="2">
    <citation type="submission" date="2016-07" db="EMBL/GenBank/DDBJ databases">
        <title>Complete genome sequences of Bordetella pseudohinzii.</title>
        <authorList>
            <person name="Spilker T."/>
            <person name="Darrah R."/>
            <person name="LiPuma J.J."/>
        </authorList>
    </citation>
    <scope>NUCLEOTIDE SEQUENCE [LARGE SCALE GENOMIC DNA]</scope>
    <source>
        <strain evidence="5 8">HI4681</strain>
        <plasmid evidence="5 8">unnamed1</plasmid>
    </source>
</reference>
<dbReference type="RefSeq" id="WP_043215402.1">
    <property type="nucleotide sequence ID" value="NZ_CBCSJN010000018.1"/>
</dbReference>
<dbReference type="Pfam" id="PF13098">
    <property type="entry name" value="Thioredoxin_2"/>
    <property type="match status" value="1"/>
</dbReference>
<dbReference type="GO" id="GO:0016853">
    <property type="term" value="F:isomerase activity"/>
    <property type="evidence" value="ECO:0007669"/>
    <property type="project" value="UniProtKB-KW"/>
</dbReference>
<dbReference type="CDD" id="cd03020">
    <property type="entry name" value="DsbA_DsbC_DsbG"/>
    <property type="match status" value="1"/>
</dbReference>
<dbReference type="InterPro" id="IPR012336">
    <property type="entry name" value="Thioredoxin-like_fold"/>
</dbReference>
<evidence type="ECO:0000259" key="4">
    <source>
        <dbReference type="Pfam" id="PF13098"/>
    </source>
</evidence>
<dbReference type="KEGG" id="bpdz:BBN53_21070"/>
<feature type="region of interest" description="Disordered" evidence="2">
    <location>
        <begin position="126"/>
        <end position="155"/>
    </location>
</feature>
<accession>A0A0J6BZD9</accession>
<evidence type="ECO:0000256" key="3">
    <source>
        <dbReference type="SAM" id="Phobius"/>
    </source>
</evidence>
<keyword evidence="8" id="KW-1185">Reference proteome</keyword>
<proteinExistence type="inferred from homology"/>
<sequence length="321" mass="35643">MLRPHDIVQLRDQKLVMRFGLTGIMQSMCVLSLGNYCRLYREGSELRARFTDRDDVIVERFPTEALAENALGVASEALSAQIPERRVKNARWKRWLPWIVSPIILLAVLEGLYLYLASAEEPGSMPPAVGNATKQQELRPATPSPQSATPARAQREPVLEPAKLAQLLGDAVAKGRYSVPYAAHGDQSGRQTLYVFSDPNCIYCRRFDSQLKTLGEKYTVHLFPVSVVGEESSLRIGEQVLCMPPAERTAWWEKALQGVVMPAGEASEACRQAVGDNDQVFRALQFRGTPTILNGLGQEVPEWIPHTAEALDAWMQSGRGQ</sequence>
<keyword evidence="3" id="KW-0812">Transmembrane</keyword>
<dbReference type="AlphaFoldDB" id="A0A0J6BZD9"/>
<reference evidence="6 7" key="1">
    <citation type="submission" date="2015-09" db="EMBL/GenBank/DDBJ databases">
        <authorList>
            <person name="Jackson K.R."/>
            <person name="Lunt B.L."/>
            <person name="Fisher J.N.B."/>
            <person name="Gardner A.V."/>
            <person name="Bailey M.E."/>
            <person name="Deus L.M."/>
            <person name="Earl A.S."/>
            <person name="Gibby P.D."/>
            <person name="Hartmann K.A."/>
            <person name="Liu J.E."/>
            <person name="Manci A.M."/>
            <person name="Nielsen D.A."/>
            <person name="Solomon M.B."/>
            <person name="Breakwell D.P."/>
            <person name="Burnett S.H."/>
            <person name="Grose J.H."/>
        </authorList>
    </citation>
    <scope>NUCLEOTIDE SEQUENCE [LARGE SCALE GENOMIC DNA]</scope>
    <source>
        <strain evidence="6 7">2789STDY5608636</strain>
    </source>
</reference>
<name>A0A0J6BZD9_9BORD</name>
<protein>
    <recommendedName>
        <fullName evidence="1">Thiol:disulfide interchange protein</fullName>
    </recommendedName>
</protein>
<feature type="domain" description="Thioredoxin-like fold" evidence="4">
    <location>
        <begin position="187"/>
        <end position="294"/>
    </location>
</feature>
<comment type="subcellular location">
    <subcellularLocation>
        <location evidence="1">Periplasm</location>
    </subcellularLocation>
</comment>
<keyword evidence="1" id="KW-0676">Redox-active center</keyword>
<dbReference type="EMBL" id="CYTV01000017">
    <property type="protein sequence ID" value="CUJ13665.1"/>
    <property type="molecule type" value="Genomic_DNA"/>
</dbReference>